<sequence length="63" mass="6923">CEVHSDRWIPGTRSRAAELTGPGRSGERLWLHNCCGPVESGNHSSGDVLRNQTERNCEVSGME</sequence>
<dbReference type="EMBL" id="JAMKFB020000006">
    <property type="protein sequence ID" value="KAL0191241.1"/>
    <property type="molecule type" value="Genomic_DNA"/>
</dbReference>
<protein>
    <recommendedName>
        <fullName evidence="4">MHC class I antigen</fullName>
    </recommendedName>
</protein>
<evidence type="ECO:0008006" key="4">
    <source>
        <dbReference type="Google" id="ProtNLM"/>
    </source>
</evidence>
<evidence type="ECO:0000313" key="3">
    <source>
        <dbReference type="Proteomes" id="UP001529510"/>
    </source>
</evidence>
<dbReference type="AlphaFoldDB" id="A0ABD0QYH6"/>
<feature type="non-terminal residue" evidence="2">
    <location>
        <position position="63"/>
    </location>
</feature>
<dbReference type="Proteomes" id="UP001529510">
    <property type="component" value="Unassembled WGS sequence"/>
</dbReference>
<gene>
    <name evidence="2" type="ORF">M9458_013939</name>
</gene>
<proteinExistence type="predicted"/>
<evidence type="ECO:0000256" key="1">
    <source>
        <dbReference type="SAM" id="MobiDB-lite"/>
    </source>
</evidence>
<comment type="caution">
    <text evidence="2">The sequence shown here is derived from an EMBL/GenBank/DDBJ whole genome shotgun (WGS) entry which is preliminary data.</text>
</comment>
<organism evidence="2 3">
    <name type="scientific">Cirrhinus mrigala</name>
    <name type="common">Mrigala</name>
    <dbReference type="NCBI Taxonomy" id="683832"/>
    <lineage>
        <taxon>Eukaryota</taxon>
        <taxon>Metazoa</taxon>
        <taxon>Chordata</taxon>
        <taxon>Craniata</taxon>
        <taxon>Vertebrata</taxon>
        <taxon>Euteleostomi</taxon>
        <taxon>Actinopterygii</taxon>
        <taxon>Neopterygii</taxon>
        <taxon>Teleostei</taxon>
        <taxon>Ostariophysi</taxon>
        <taxon>Cypriniformes</taxon>
        <taxon>Cyprinidae</taxon>
        <taxon>Labeoninae</taxon>
        <taxon>Labeonini</taxon>
        <taxon>Cirrhinus</taxon>
    </lineage>
</organism>
<accession>A0ABD0QYH6</accession>
<name>A0ABD0QYH6_CIRMR</name>
<keyword evidence="3" id="KW-1185">Reference proteome</keyword>
<feature type="region of interest" description="Disordered" evidence="1">
    <location>
        <begin position="41"/>
        <end position="63"/>
    </location>
</feature>
<evidence type="ECO:0000313" key="2">
    <source>
        <dbReference type="EMBL" id="KAL0191241.1"/>
    </source>
</evidence>
<feature type="non-terminal residue" evidence="2">
    <location>
        <position position="1"/>
    </location>
</feature>
<reference evidence="2 3" key="1">
    <citation type="submission" date="2024-05" db="EMBL/GenBank/DDBJ databases">
        <title>Genome sequencing and assembly of Indian major carp, Cirrhinus mrigala (Hamilton, 1822).</title>
        <authorList>
            <person name="Mohindra V."/>
            <person name="Chowdhury L.M."/>
            <person name="Lal K."/>
            <person name="Jena J.K."/>
        </authorList>
    </citation>
    <scope>NUCLEOTIDE SEQUENCE [LARGE SCALE GENOMIC DNA]</scope>
    <source>
        <strain evidence="2">CM1030</strain>
        <tissue evidence="2">Blood</tissue>
    </source>
</reference>